<dbReference type="Proteomes" id="UP001266305">
    <property type="component" value="Unassembled WGS sequence"/>
</dbReference>
<evidence type="ECO:0000313" key="9">
    <source>
        <dbReference type="EMBL" id="KAK2104063.1"/>
    </source>
</evidence>
<dbReference type="SMART" id="SM00360">
    <property type="entry name" value="RRM"/>
    <property type="match status" value="2"/>
</dbReference>
<name>A0ABQ9V5T6_SAGOE</name>
<feature type="region of interest" description="Disordered" evidence="7">
    <location>
        <begin position="207"/>
        <end position="282"/>
    </location>
</feature>
<dbReference type="PANTHER" id="PTHR48030">
    <property type="entry name" value="SPLICING FACTOR 3B SUBUNIT 4"/>
    <property type="match status" value="1"/>
</dbReference>
<dbReference type="InterPro" id="IPR034158">
    <property type="entry name" value="SF3B4_RRM1"/>
</dbReference>
<dbReference type="InterPro" id="IPR052084">
    <property type="entry name" value="SF3B4_spliceosome_assoc"/>
</dbReference>
<feature type="domain" description="RRM" evidence="8">
    <location>
        <begin position="13"/>
        <end position="91"/>
    </location>
</feature>
<accession>A0ABQ9V5T6</accession>
<evidence type="ECO:0000256" key="1">
    <source>
        <dbReference type="ARBA" id="ARBA00004123"/>
    </source>
</evidence>
<evidence type="ECO:0000259" key="8">
    <source>
        <dbReference type="PROSITE" id="PS50102"/>
    </source>
</evidence>
<comment type="similarity">
    <text evidence="2">Belongs to the SF3B4 family.</text>
</comment>
<dbReference type="CDD" id="cd12334">
    <property type="entry name" value="RRM1_SF3B4"/>
    <property type="match status" value="1"/>
</dbReference>
<evidence type="ECO:0000256" key="3">
    <source>
        <dbReference type="ARBA" id="ARBA00022737"/>
    </source>
</evidence>
<organism evidence="9 10">
    <name type="scientific">Saguinus oedipus</name>
    <name type="common">Cotton-top tamarin</name>
    <name type="synonym">Oedipomidas oedipus</name>
    <dbReference type="NCBI Taxonomy" id="9490"/>
    <lineage>
        <taxon>Eukaryota</taxon>
        <taxon>Metazoa</taxon>
        <taxon>Chordata</taxon>
        <taxon>Craniata</taxon>
        <taxon>Vertebrata</taxon>
        <taxon>Euteleostomi</taxon>
        <taxon>Mammalia</taxon>
        <taxon>Eutheria</taxon>
        <taxon>Euarchontoglires</taxon>
        <taxon>Primates</taxon>
        <taxon>Haplorrhini</taxon>
        <taxon>Platyrrhini</taxon>
        <taxon>Cebidae</taxon>
        <taxon>Callitrichinae</taxon>
        <taxon>Saguinus</taxon>
    </lineage>
</organism>
<dbReference type="InterPro" id="IPR035979">
    <property type="entry name" value="RBD_domain_sf"/>
</dbReference>
<keyword evidence="5" id="KW-0539">Nucleus</keyword>
<dbReference type="PANTHER" id="PTHR48030:SF3">
    <property type="entry name" value="SPLICING FACTOR 3B SUBUNIT 4"/>
    <property type="match status" value="1"/>
</dbReference>
<dbReference type="Pfam" id="PF00076">
    <property type="entry name" value="RRM_1"/>
    <property type="match status" value="2"/>
</dbReference>
<dbReference type="InterPro" id="IPR012677">
    <property type="entry name" value="Nucleotide-bd_a/b_plait_sf"/>
</dbReference>
<sequence>MAAGPISERNQDATVYVRGLDEKVSEPLLWELFLQAGPVVNTHMPKDRVTGQHQAYIFVEFLSEEDADYAIKIMNMIKLYGKPIRVNKASAHNKNLDVGANIFIGNLDPEIDEKLLYDTFSAFGVILQTPKIMWDPNTGNSKGYAFINFASFDASDAAIEALNGQYLCNRPITVSYAFKKDSKGERHGSAAKRLLAAQNPLSQADRPHQLFADAPPPPSAPNPVVSSLGYGLPPPGMPPPGSFPPPVPPPGALPPGIPPAMPPPPMPPGAAGHGPPHRQEPQGQDILVTDTHILIHSHRVGCRIQGCLRCSWQTMALMAWDIPMLNPQALGGSHCPDHHLECLILDLLQWACPPEGLHSDLPWVTQVLCLHMVCVDLLH</sequence>
<dbReference type="PROSITE" id="PS50102">
    <property type="entry name" value="RRM"/>
    <property type="match status" value="2"/>
</dbReference>
<evidence type="ECO:0000313" key="10">
    <source>
        <dbReference type="Proteomes" id="UP001266305"/>
    </source>
</evidence>
<evidence type="ECO:0000256" key="4">
    <source>
        <dbReference type="ARBA" id="ARBA00022884"/>
    </source>
</evidence>
<feature type="domain" description="RRM" evidence="8">
    <location>
        <begin position="100"/>
        <end position="179"/>
    </location>
</feature>
<gene>
    <name evidence="9" type="primary">SF3B4_3</name>
    <name evidence="9" type="ORF">P7K49_017919</name>
</gene>
<dbReference type="Gene3D" id="3.30.70.330">
    <property type="match status" value="2"/>
</dbReference>
<feature type="compositionally biased region" description="Pro residues" evidence="7">
    <location>
        <begin position="232"/>
        <end position="268"/>
    </location>
</feature>
<proteinExistence type="inferred from homology"/>
<evidence type="ECO:0000256" key="7">
    <source>
        <dbReference type="SAM" id="MobiDB-lite"/>
    </source>
</evidence>
<dbReference type="CDD" id="cd12335">
    <property type="entry name" value="RRM2_SF3B4"/>
    <property type="match status" value="1"/>
</dbReference>
<comment type="caution">
    <text evidence="9">The sequence shown here is derived from an EMBL/GenBank/DDBJ whole genome shotgun (WGS) entry which is preliminary data.</text>
</comment>
<evidence type="ECO:0000256" key="2">
    <source>
        <dbReference type="ARBA" id="ARBA00008363"/>
    </source>
</evidence>
<evidence type="ECO:0000256" key="6">
    <source>
        <dbReference type="PROSITE-ProRule" id="PRU00176"/>
    </source>
</evidence>
<protein>
    <submittedName>
        <fullName evidence="9">Splicing factor 3B subunit 4</fullName>
    </submittedName>
</protein>
<comment type="subcellular location">
    <subcellularLocation>
        <location evidence="1">Nucleus</location>
    </subcellularLocation>
</comment>
<keyword evidence="10" id="KW-1185">Reference proteome</keyword>
<dbReference type="EMBL" id="JASSZA010000008">
    <property type="protein sequence ID" value="KAK2104063.1"/>
    <property type="molecule type" value="Genomic_DNA"/>
</dbReference>
<feature type="compositionally biased region" description="Low complexity" evidence="7">
    <location>
        <begin position="222"/>
        <end position="231"/>
    </location>
</feature>
<reference evidence="9 10" key="1">
    <citation type="submission" date="2023-05" db="EMBL/GenBank/DDBJ databases">
        <title>B98-5 Cell Line De Novo Hybrid Assembly: An Optical Mapping Approach.</title>
        <authorList>
            <person name="Kananen K."/>
            <person name="Auerbach J.A."/>
            <person name="Kautto E."/>
            <person name="Blachly J.S."/>
        </authorList>
    </citation>
    <scope>NUCLEOTIDE SEQUENCE [LARGE SCALE GENOMIC DNA]</scope>
    <source>
        <strain evidence="9">B95-8</strain>
        <tissue evidence="9">Cell line</tissue>
    </source>
</reference>
<dbReference type="SUPFAM" id="SSF54928">
    <property type="entry name" value="RNA-binding domain, RBD"/>
    <property type="match status" value="1"/>
</dbReference>
<evidence type="ECO:0000256" key="5">
    <source>
        <dbReference type="ARBA" id="ARBA00023242"/>
    </source>
</evidence>
<keyword evidence="3" id="KW-0677">Repeat</keyword>
<dbReference type="InterPro" id="IPR034159">
    <property type="entry name" value="SF3B4_RRM2"/>
</dbReference>
<keyword evidence="4 6" id="KW-0694">RNA-binding</keyword>
<dbReference type="InterPro" id="IPR000504">
    <property type="entry name" value="RRM_dom"/>
</dbReference>